<dbReference type="Proteomes" id="UP000823775">
    <property type="component" value="Unassembled WGS sequence"/>
</dbReference>
<proteinExistence type="predicted"/>
<feature type="non-terminal residue" evidence="1">
    <location>
        <position position="77"/>
    </location>
</feature>
<sequence>MQCRSRQLLTSGHSLDSVSHRRFLDHDWRFYDDSPMENLLPSVVPVTNGSSMICRSPHVVRWHSASAASSFLLIPTL</sequence>
<protein>
    <submittedName>
        <fullName evidence="1">Uncharacterized protein</fullName>
    </submittedName>
</protein>
<keyword evidence="2" id="KW-1185">Reference proteome</keyword>
<reference evidence="1 2" key="1">
    <citation type="journal article" date="2021" name="BMC Genomics">
        <title>Datura genome reveals duplications of psychoactive alkaloid biosynthetic genes and high mutation rate following tissue culture.</title>
        <authorList>
            <person name="Rajewski A."/>
            <person name="Carter-House D."/>
            <person name="Stajich J."/>
            <person name="Litt A."/>
        </authorList>
    </citation>
    <scope>NUCLEOTIDE SEQUENCE [LARGE SCALE GENOMIC DNA]</scope>
    <source>
        <strain evidence="1">AR-01</strain>
    </source>
</reference>
<organism evidence="1 2">
    <name type="scientific">Datura stramonium</name>
    <name type="common">Jimsonweed</name>
    <name type="synonym">Common thornapple</name>
    <dbReference type="NCBI Taxonomy" id="4076"/>
    <lineage>
        <taxon>Eukaryota</taxon>
        <taxon>Viridiplantae</taxon>
        <taxon>Streptophyta</taxon>
        <taxon>Embryophyta</taxon>
        <taxon>Tracheophyta</taxon>
        <taxon>Spermatophyta</taxon>
        <taxon>Magnoliopsida</taxon>
        <taxon>eudicotyledons</taxon>
        <taxon>Gunneridae</taxon>
        <taxon>Pentapetalae</taxon>
        <taxon>asterids</taxon>
        <taxon>lamiids</taxon>
        <taxon>Solanales</taxon>
        <taxon>Solanaceae</taxon>
        <taxon>Solanoideae</taxon>
        <taxon>Datureae</taxon>
        <taxon>Datura</taxon>
    </lineage>
</organism>
<gene>
    <name evidence="1" type="ORF">HAX54_018201</name>
</gene>
<accession>A0ABS8UM41</accession>
<dbReference type="EMBL" id="JACEIK010002236">
    <property type="protein sequence ID" value="MCD9559874.1"/>
    <property type="molecule type" value="Genomic_DNA"/>
</dbReference>
<name>A0ABS8UM41_DATST</name>
<comment type="caution">
    <text evidence="1">The sequence shown here is derived from an EMBL/GenBank/DDBJ whole genome shotgun (WGS) entry which is preliminary data.</text>
</comment>
<evidence type="ECO:0000313" key="1">
    <source>
        <dbReference type="EMBL" id="MCD9559874.1"/>
    </source>
</evidence>
<evidence type="ECO:0000313" key="2">
    <source>
        <dbReference type="Proteomes" id="UP000823775"/>
    </source>
</evidence>